<keyword evidence="6" id="KW-0408">Iron</keyword>
<evidence type="ECO:0008006" key="18">
    <source>
        <dbReference type="Google" id="ProtNLM"/>
    </source>
</evidence>
<dbReference type="GO" id="GO:0009279">
    <property type="term" value="C:cell outer membrane"/>
    <property type="evidence" value="ECO:0007669"/>
    <property type="project" value="UniProtKB-SubCell"/>
</dbReference>
<keyword evidence="4" id="KW-0410">Iron transport</keyword>
<evidence type="ECO:0000256" key="8">
    <source>
        <dbReference type="ARBA" id="ARBA00023077"/>
    </source>
</evidence>
<dbReference type="EMBL" id="PHFW01000003">
    <property type="protein sequence ID" value="PQM26318.1"/>
    <property type="molecule type" value="Genomic_DNA"/>
</dbReference>
<proteinExistence type="inferred from homology"/>
<keyword evidence="8 12" id="KW-0798">TonB box</keyword>
<keyword evidence="10 11" id="KW-0998">Cell outer membrane</keyword>
<dbReference type="Proteomes" id="UP000238954">
    <property type="component" value="Chromosome"/>
</dbReference>
<comment type="caution">
    <text evidence="16">The sequence shown here is derived from an EMBL/GenBank/DDBJ whole genome shotgun (WGS) entry which is preliminary data.</text>
</comment>
<evidence type="ECO:0000313" key="16">
    <source>
        <dbReference type="EMBL" id="PQM26318.1"/>
    </source>
</evidence>
<dbReference type="SUPFAM" id="SSF56935">
    <property type="entry name" value="Porins"/>
    <property type="match status" value="1"/>
</dbReference>
<keyword evidence="9 11" id="KW-0472">Membrane</keyword>
<keyword evidence="2 11" id="KW-0813">Transport</keyword>
<feature type="chain" id="PRO_5015584084" description="TonB-dependent receptor" evidence="13">
    <location>
        <begin position="37"/>
        <end position="789"/>
    </location>
</feature>
<dbReference type="PANTHER" id="PTHR32552:SF81">
    <property type="entry name" value="TONB-DEPENDENT OUTER MEMBRANE RECEPTOR"/>
    <property type="match status" value="1"/>
</dbReference>
<evidence type="ECO:0000256" key="9">
    <source>
        <dbReference type="ARBA" id="ARBA00023136"/>
    </source>
</evidence>
<dbReference type="InterPro" id="IPR036942">
    <property type="entry name" value="Beta-barrel_TonB_sf"/>
</dbReference>
<keyword evidence="5 11" id="KW-0812">Transmembrane</keyword>
<keyword evidence="3 11" id="KW-1134">Transmembrane beta strand</keyword>
<dbReference type="Gene3D" id="2.40.170.20">
    <property type="entry name" value="TonB-dependent receptor, beta-barrel domain"/>
    <property type="match status" value="1"/>
</dbReference>
<dbReference type="GO" id="GO:0006826">
    <property type="term" value="P:iron ion transport"/>
    <property type="evidence" value="ECO:0007669"/>
    <property type="project" value="UniProtKB-KW"/>
</dbReference>
<feature type="domain" description="TonB-dependent receptor plug" evidence="15">
    <location>
        <begin position="70"/>
        <end position="175"/>
    </location>
</feature>
<evidence type="ECO:0000256" key="5">
    <source>
        <dbReference type="ARBA" id="ARBA00022692"/>
    </source>
</evidence>
<comment type="similarity">
    <text evidence="11 12">Belongs to the TonB-dependent receptor family.</text>
</comment>
<organism evidence="16 17">
    <name type="scientific">Sphingopyxis lindanitolerans</name>
    <dbReference type="NCBI Taxonomy" id="2054227"/>
    <lineage>
        <taxon>Bacteria</taxon>
        <taxon>Pseudomonadati</taxon>
        <taxon>Pseudomonadota</taxon>
        <taxon>Alphaproteobacteria</taxon>
        <taxon>Sphingomonadales</taxon>
        <taxon>Sphingomonadaceae</taxon>
        <taxon>Sphingopyxis</taxon>
    </lineage>
</organism>
<evidence type="ECO:0000256" key="1">
    <source>
        <dbReference type="ARBA" id="ARBA00004571"/>
    </source>
</evidence>
<sequence>MFDKRIASRRLIRRRGFMLAQCGIFAMALAAMPTMAAAQEAGTPAEGEGASQGPALQDIIVTAQKRAQSLQDVPVAVQAISGEALLNQGTPGLETLSSSVPMLHISYGGLSEQLFIRGVGSGSSAAFEQSVGLFQDGIAMGVARLSRLAFLDTEQVEILKGPQSTLFGKSTIGGAVNITSGQPRFSLKGQAVGLFDIDGGTRRSVEGYVTGPLSDTVAARLAVKASTADGAFFNTYTDRRAPYEKSVSGRFSLLANPADNLELFASLQASRATSFGRSAQIGFVDTRFANVNSFVAQVRARDADEDFMPNRFRSAGRNPIACDECGKDQAVIGTFRATLDIGAAKMVSLTGYIDSKWREQIDADATPLPIVNTFLNQSTRQFSEELRIESDPNLRFTYIGGVYFQNAQIDAIDSCSDFDLGVLGRITRIRSCTSAMRDESTMGVFAQGTYEIAPGFRITAGGRYQTSDRNIHNIRYVPDPGTGTTPTTNPVVLATAAAVLGQRPFDVKRSSGESRLTPSASIEWEPYDGGLLYAGYRTGFKQGGFDSSIGTFSDANYQFAPETAESFEIGYKTSLLGRRGRLNINAFTSTFDDLQLSSFNGIGFTVRNAAKARSRGVEAEIEFAVTDGFTIGGNAAYLDASYASYADAPCYANQTAVGGCMTVGGTRAQDLSGHSLAYSPNWSGSLFANLRQPVGGGLVALADFRVSARTSQEYGPDGDPNRIAPGVALYDLRVGIGDADGRWEFAVVGKNLTNEYVPSFGFNVPLVAGAYTVQVDQPRVIALQAKARF</sequence>
<evidence type="ECO:0000256" key="4">
    <source>
        <dbReference type="ARBA" id="ARBA00022496"/>
    </source>
</evidence>
<evidence type="ECO:0000256" key="2">
    <source>
        <dbReference type="ARBA" id="ARBA00022448"/>
    </source>
</evidence>
<dbReference type="PANTHER" id="PTHR32552">
    <property type="entry name" value="FERRICHROME IRON RECEPTOR-RELATED"/>
    <property type="match status" value="1"/>
</dbReference>
<evidence type="ECO:0000313" key="17">
    <source>
        <dbReference type="Proteomes" id="UP000238954"/>
    </source>
</evidence>
<accession>A0A2S8B1Y7</accession>
<evidence type="ECO:0000256" key="11">
    <source>
        <dbReference type="PROSITE-ProRule" id="PRU01360"/>
    </source>
</evidence>
<keyword evidence="13" id="KW-0732">Signal</keyword>
<feature type="domain" description="TonB-dependent receptor-like beta-barrel" evidence="14">
    <location>
        <begin position="360"/>
        <end position="752"/>
    </location>
</feature>
<dbReference type="Pfam" id="PF00593">
    <property type="entry name" value="TonB_dep_Rec_b-barrel"/>
    <property type="match status" value="1"/>
</dbReference>
<dbReference type="Pfam" id="PF07715">
    <property type="entry name" value="Plug"/>
    <property type="match status" value="1"/>
</dbReference>
<evidence type="ECO:0000256" key="6">
    <source>
        <dbReference type="ARBA" id="ARBA00023004"/>
    </source>
</evidence>
<gene>
    <name evidence="16" type="ORF">CVO77_14760</name>
</gene>
<evidence type="ECO:0000259" key="14">
    <source>
        <dbReference type="Pfam" id="PF00593"/>
    </source>
</evidence>
<protein>
    <recommendedName>
        <fullName evidence="18">TonB-dependent receptor</fullName>
    </recommendedName>
</protein>
<evidence type="ECO:0000259" key="15">
    <source>
        <dbReference type="Pfam" id="PF07715"/>
    </source>
</evidence>
<evidence type="ECO:0000256" key="3">
    <source>
        <dbReference type="ARBA" id="ARBA00022452"/>
    </source>
</evidence>
<dbReference type="InterPro" id="IPR000531">
    <property type="entry name" value="Beta-barrel_TonB"/>
</dbReference>
<evidence type="ECO:0000256" key="12">
    <source>
        <dbReference type="RuleBase" id="RU003357"/>
    </source>
</evidence>
<evidence type="ECO:0000256" key="13">
    <source>
        <dbReference type="SAM" id="SignalP"/>
    </source>
</evidence>
<dbReference type="InterPro" id="IPR039426">
    <property type="entry name" value="TonB-dep_rcpt-like"/>
</dbReference>
<evidence type="ECO:0000256" key="10">
    <source>
        <dbReference type="ARBA" id="ARBA00023237"/>
    </source>
</evidence>
<comment type="subcellular location">
    <subcellularLocation>
        <location evidence="1 11">Cell outer membrane</location>
        <topology evidence="1 11">Multi-pass membrane protein</topology>
    </subcellularLocation>
</comment>
<reference evidence="17" key="1">
    <citation type="submission" date="2017-11" db="EMBL/GenBank/DDBJ databases">
        <title>The complete genome sequence of Sphingopyxis pomeranensis sp. nov. strain WS5A3p.</title>
        <authorList>
            <person name="Kaminski M.A."/>
        </authorList>
    </citation>
    <scope>NUCLEOTIDE SEQUENCE [LARGE SCALE GENOMIC DNA]</scope>
    <source>
        <strain evidence="17">WS5A3p</strain>
    </source>
</reference>
<dbReference type="AlphaFoldDB" id="A0A2S8B1Y7"/>
<dbReference type="InterPro" id="IPR012910">
    <property type="entry name" value="Plug_dom"/>
</dbReference>
<keyword evidence="17" id="KW-1185">Reference proteome</keyword>
<name>A0A2S8B1Y7_9SPHN</name>
<evidence type="ECO:0000256" key="7">
    <source>
        <dbReference type="ARBA" id="ARBA00023065"/>
    </source>
</evidence>
<dbReference type="PROSITE" id="PS52016">
    <property type="entry name" value="TONB_DEPENDENT_REC_3"/>
    <property type="match status" value="1"/>
</dbReference>
<keyword evidence="7" id="KW-0406">Ion transport</keyword>
<feature type="signal peptide" evidence="13">
    <location>
        <begin position="1"/>
        <end position="36"/>
    </location>
</feature>